<evidence type="ECO:0000259" key="9">
    <source>
        <dbReference type="PROSITE" id="PS50262"/>
    </source>
</evidence>
<dbReference type="GeneID" id="110238930"/>
<feature type="transmembrane region" description="Helical" evidence="8">
    <location>
        <begin position="82"/>
        <end position="99"/>
    </location>
</feature>
<evidence type="ECO:0000256" key="4">
    <source>
        <dbReference type="ARBA" id="ARBA00023040"/>
    </source>
</evidence>
<dbReference type="GO" id="GO:0004930">
    <property type="term" value="F:G protein-coupled receptor activity"/>
    <property type="evidence" value="ECO:0007669"/>
    <property type="project" value="UniProtKB-KW"/>
</dbReference>
<evidence type="ECO:0000256" key="7">
    <source>
        <dbReference type="ARBA" id="ARBA00023224"/>
    </source>
</evidence>
<dbReference type="Pfam" id="PF00001">
    <property type="entry name" value="7tm_1"/>
    <property type="match status" value="1"/>
</dbReference>
<name>A0A913X7Q4_EXADI</name>
<accession>A0A913X7Q4</accession>
<dbReference type="SUPFAM" id="SSF81321">
    <property type="entry name" value="Family A G protein-coupled receptor-like"/>
    <property type="match status" value="1"/>
</dbReference>
<dbReference type="InterPro" id="IPR000276">
    <property type="entry name" value="GPCR_Rhodpsn"/>
</dbReference>
<evidence type="ECO:0000256" key="2">
    <source>
        <dbReference type="ARBA" id="ARBA00022692"/>
    </source>
</evidence>
<keyword evidence="6" id="KW-0675">Receptor</keyword>
<evidence type="ECO:0000256" key="1">
    <source>
        <dbReference type="ARBA" id="ARBA00004141"/>
    </source>
</evidence>
<dbReference type="PANTHER" id="PTHR45695">
    <property type="entry name" value="LEUCOKININ RECEPTOR-RELATED"/>
    <property type="match status" value="1"/>
</dbReference>
<sequence>MAAADVLNVVSLFGLKALPIIDRFIWAYIEMISGDKVCKVLSFFVNYSMLVSFITLVIITIERFRASRQTLHVSRPYTIKQRLAVVAGSWVISGALASYDTPFRTIEESFAGSYACKGSHKAPVVLIIAVFTILVVAYFFIIILSALTLKRLSHRHEIEANLSEFQRRARAKRISGAVKMVLSSLLLYTVCYVPVVFWSFIILFPNITIVENYHCFEFYVFDFLMAFLPLVNSCLGPGIYLIFLADFREAAKKVVCRCNSNAVGP</sequence>
<feature type="transmembrane region" description="Helical" evidence="8">
    <location>
        <begin position="7"/>
        <end position="29"/>
    </location>
</feature>
<dbReference type="EnsemblMetazoa" id="XM_021044627.1">
    <property type="protein sequence ID" value="XP_020900286.1"/>
    <property type="gene ID" value="LOC110238930"/>
</dbReference>
<evidence type="ECO:0000313" key="11">
    <source>
        <dbReference type="Proteomes" id="UP000887567"/>
    </source>
</evidence>
<evidence type="ECO:0000313" key="10">
    <source>
        <dbReference type="EnsemblMetazoa" id="XP_020900286.1"/>
    </source>
</evidence>
<keyword evidence="5 8" id="KW-0472">Membrane</keyword>
<dbReference type="OrthoDB" id="9876908at2759"/>
<evidence type="ECO:0000256" key="3">
    <source>
        <dbReference type="ARBA" id="ARBA00022989"/>
    </source>
</evidence>
<dbReference type="PROSITE" id="PS50262">
    <property type="entry name" value="G_PROTEIN_RECEP_F1_2"/>
    <property type="match status" value="1"/>
</dbReference>
<dbReference type="GO" id="GO:0005886">
    <property type="term" value="C:plasma membrane"/>
    <property type="evidence" value="ECO:0007669"/>
    <property type="project" value="TreeGrafter"/>
</dbReference>
<feature type="transmembrane region" description="Helical" evidence="8">
    <location>
        <begin position="223"/>
        <end position="243"/>
    </location>
</feature>
<organism evidence="10 11">
    <name type="scientific">Exaiptasia diaphana</name>
    <name type="common">Tropical sea anemone</name>
    <name type="synonym">Aiptasia pulchella</name>
    <dbReference type="NCBI Taxonomy" id="2652724"/>
    <lineage>
        <taxon>Eukaryota</taxon>
        <taxon>Metazoa</taxon>
        <taxon>Cnidaria</taxon>
        <taxon>Anthozoa</taxon>
        <taxon>Hexacorallia</taxon>
        <taxon>Actiniaria</taxon>
        <taxon>Aiptasiidae</taxon>
        <taxon>Exaiptasia</taxon>
    </lineage>
</organism>
<protein>
    <recommendedName>
        <fullName evidence="9">G-protein coupled receptors family 1 profile domain-containing protein</fullName>
    </recommendedName>
</protein>
<keyword evidence="11" id="KW-1185">Reference proteome</keyword>
<feature type="transmembrane region" description="Helical" evidence="8">
    <location>
        <begin position="41"/>
        <end position="61"/>
    </location>
</feature>
<dbReference type="Gene3D" id="1.20.1070.10">
    <property type="entry name" value="Rhodopsin 7-helix transmembrane proteins"/>
    <property type="match status" value="1"/>
</dbReference>
<keyword evidence="2 8" id="KW-0812">Transmembrane</keyword>
<evidence type="ECO:0000256" key="5">
    <source>
        <dbReference type="ARBA" id="ARBA00023136"/>
    </source>
</evidence>
<feature type="domain" description="G-protein coupled receptors family 1 profile" evidence="9">
    <location>
        <begin position="1"/>
        <end position="240"/>
    </location>
</feature>
<dbReference type="PRINTS" id="PR00237">
    <property type="entry name" value="GPCRRHODOPSN"/>
</dbReference>
<evidence type="ECO:0000256" key="6">
    <source>
        <dbReference type="ARBA" id="ARBA00023170"/>
    </source>
</evidence>
<feature type="transmembrane region" description="Helical" evidence="8">
    <location>
        <begin position="177"/>
        <end position="203"/>
    </location>
</feature>
<dbReference type="AlphaFoldDB" id="A0A913X7Q4"/>
<dbReference type="RefSeq" id="XP_020900286.1">
    <property type="nucleotide sequence ID" value="XM_021044627.1"/>
</dbReference>
<feature type="transmembrane region" description="Helical" evidence="8">
    <location>
        <begin position="124"/>
        <end position="147"/>
    </location>
</feature>
<dbReference type="KEGG" id="epa:110238930"/>
<dbReference type="Proteomes" id="UP000887567">
    <property type="component" value="Unplaced"/>
</dbReference>
<keyword evidence="7" id="KW-0807">Transducer</keyword>
<keyword evidence="3 8" id="KW-1133">Transmembrane helix</keyword>
<dbReference type="InterPro" id="IPR017452">
    <property type="entry name" value="GPCR_Rhodpsn_7TM"/>
</dbReference>
<proteinExistence type="predicted"/>
<evidence type="ECO:0000256" key="8">
    <source>
        <dbReference type="SAM" id="Phobius"/>
    </source>
</evidence>
<dbReference type="PANTHER" id="PTHR45695:SF9">
    <property type="entry name" value="LEUCOKININ RECEPTOR"/>
    <property type="match status" value="1"/>
</dbReference>
<reference evidence="10" key="1">
    <citation type="submission" date="2022-11" db="UniProtKB">
        <authorList>
            <consortium name="EnsemblMetazoa"/>
        </authorList>
    </citation>
    <scope>IDENTIFICATION</scope>
</reference>
<keyword evidence="4" id="KW-0297">G-protein coupled receptor</keyword>
<comment type="subcellular location">
    <subcellularLocation>
        <location evidence="1">Membrane</location>
        <topology evidence="1">Multi-pass membrane protein</topology>
    </subcellularLocation>
</comment>
<dbReference type="CDD" id="cd00637">
    <property type="entry name" value="7tm_classA_rhodopsin-like"/>
    <property type="match status" value="1"/>
</dbReference>